<accession>A0A423W4Y2</accession>
<dbReference type="Proteomes" id="UP000283895">
    <property type="component" value="Unassembled WGS sequence"/>
</dbReference>
<dbReference type="InterPro" id="IPR051057">
    <property type="entry name" value="PI-PLC_domain"/>
</dbReference>
<evidence type="ECO:0000256" key="1">
    <source>
        <dbReference type="SAM" id="SignalP"/>
    </source>
</evidence>
<dbReference type="PROSITE" id="PS50007">
    <property type="entry name" value="PIPLC_X_DOMAIN"/>
    <property type="match status" value="1"/>
</dbReference>
<dbReference type="EMBL" id="LKEA01000026">
    <property type="protein sequence ID" value="ROV98392.1"/>
    <property type="molecule type" value="Genomic_DNA"/>
</dbReference>
<evidence type="ECO:0000313" key="4">
    <source>
        <dbReference type="Proteomes" id="UP000283895"/>
    </source>
</evidence>
<organism evidence="3 4">
    <name type="scientific">Cytospora schulzeri</name>
    <dbReference type="NCBI Taxonomy" id="448051"/>
    <lineage>
        <taxon>Eukaryota</taxon>
        <taxon>Fungi</taxon>
        <taxon>Dikarya</taxon>
        <taxon>Ascomycota</taxon>
        <taxon>Pezizomycotina</taxon>
        <taxon>Sordariomycetes</taxon>
        <taxon>Sordariomycetidae</taxon>
        <taxon>Diaporthales</taxon>
        <taxon>Cytosporaceae</taxon>
        <taxon>Cytospora</taxon>
    </lineage>
</organism>
<keyword evidence="1" id="KW-0732">Signal</keyword>
<evidence type="ECO:0000259" key="2">
    <source>
        <dbReference type="SMART" id="SM00148"/>
    </source>
</evidence>
<dbReference type="SMART" id="SM00148">
    <property type="entry name" value="PLCXc"/>
    <property type="match status" value="1"/>
</dbReference>
<dbReference type="InterPro" id="IPR000909">
    <property type="entry name" value="PLipase_C_PInositol-sp_X_dom"/>
</dbReference>
<dbReference type="AlphaFoldDB" id="A0A423W4Y2"/>
<reference evidence="3 4" key="1">
    <citation type="submission" date="2015-09" db="EMBL/GenBank/DDBJ databases">
        <title>Host preference determinants of Valsa canker pathogens revealed by comparative genomics.</title>
        <authorList>
            <person name="Yin Z."/>
            <person name="Huang L."/>
        </authorList>
    </citation>
    <scope>NUCLEOTIDE SEQUENCE [LARGE SCALE GENOMIC DNA]</scope>
    <source>
        <strain evidence="3 4">03-1</strain>
    </source>
</reference>
<dbReference type="CDD" id="cd08586">
    <property type="entry name" value="PI-PLCc_BcPLC_like"/>
    <property type="match status" value="1"/>
</dbReference>
<protein>
    <recommendedName>
        <fullName evidence="2">Phosphatidylinositol-specific phospholipase C X domain-containing protein</fullName>
    </recommendedName>
</protein>
<gene>
    <name evidence="3" type="ORF">VMCG_07202</name>
</gene>
<name>A0A423W4Y2_9PEZI</name>
<feature type="domain" description="Phosphatidylinositol-specific phospholipase C X" evidence="2">
    <location>
        <begin position="54"/>
        <end position="223"/>
    </location>
</feature>
<evidence type="ECO:0000313" key="3">
    <source>
        <dbReference type="EMBL" id="ROV98392.1"/>
    </source>
</evidence>
<dbReference type="Pfam" id="PF00388">
    <property type="entry name" value="PI-PLC-X"/>
    <property type="match status" value="1"/>
</dbReference>
<dbReference type="PANTHER" id="PTHR13593">
    <property type="match status" value="1"/>
</dbReference>
<feature type="chain" id="PRO_5019411060" description="Phosphatidylinositol-specific phospholipase C X domain-containing protein" evidence="1">
    <location>
        <begin position="19"/>
        <end position="385"/>
    </location>
</feature>
<feature type="signal peptide" evidence="1">
    <location>
        <begin position="1"/>
        <end position="18"/>
    </location>
</feature>
<dbReference type="PANTHER" id="PTHR13593:SF116">
    <property type="entry name" value="PLC-LIKE PHOSPHODIESTERASE"/>
    <property type="match status" value="1"/>
</dbReference>
<sequence>MKSAIFAVVGCISSICLAGHIPRAVEFPVNATEIFGPYVQENGTFASWMSRYPDHTPLVRMNIPGTHDSATWNYTQATQDALSNITAGDGETMYPYQVFRCQSASIIASLNAGVRFFDLRFALDPTGSKLVFFHSQALMSEIATVDDVVTAFYYWLDKHPSETVILSFQYESSTIVNATFDSTVQMMLFDILNSTTAARYIEQTHDVLPTLGEARGKVVLFKRFDLDQLPDEYDETLPGLHLSPSLWTEDGSNFALTYNTDSNLTAYIEDYYEPDDLGDNSTVTANIAAKVKATTTHLQMATSRNSSHADNLFITFASAEHVTTTPVAVTPEVMAIGADNSTTPLGGVNQQILPVLKGHRGQRMGVVVVDFWDQPVDLISRILGV</sequence>
<dbReference type="Gene3D" id="3.20.20.190">
    <property type="entry name" value="Phosphatidylinositol (PI) phosphodiesterase"/>
    <property type="match status" value="1"/>
</dbReference>
<dbReference type="InterPro" id="IPR017946">
    <property type="entry name" value="PLC-like_Pdiesterase_TIM-brl"/>
</dbReference>
<dbReference type="SUPFAM" id="SSF51695">
    <property type="entry name" value="PLC-like phosphodiesterases"/>
    <property type="match status" value="1"/>
</dbReference>
<keyword evidence="4" id="KW-1185">Reference proteome</keyword>
<comment type="caution">
    <text evidence="3">The sequence shown here is derived from an EMBL/GenBank/DDBJ whole genome shotgun (WGS) entry which is preliminary data.</text>
</comment>
<dbReference type="OrthoDB" id="1046782at2759"/>
<dbReference type="GO" id="GO:0006629">
    <property type="term" value="P:lipid metabolic process"/>
    <property type="evidence" value="ECO:0007669"/>
    <property type="project" value="InterPro"/>
</dbReference>
<proteinExistence type="predicted"/>
<dbReference type="GO" id="GO:0008081">
    <property type="term" value="F:phosphoric diester hydrolase activity"/>
    <property type="evidence" value="ECO:0007669"/>
    <property type="project" value="InterPro"/>
</dbReference>